<dbReference type="SUPFAM" id="SSF52047">
    <property type="entry name" value="RNI-like"/>
    <property type="match status" value="1"/>
</dbReference>
<dbReference type="OMA" id="QFRCITH"/>
<dbReference type="Gene3D" id="3.80.10.10">
    <property type="entry name" value="Ribonuclease Inhibitor"/>
    <property type="match status" value="1"/>
</dbReference>
<feature type="coiled-coil region" evidence="1">
    <location>
        <begin position="93"/>
        <end position="120"/>
    </location>
</feature>
<dbReference type="RefSeq" id="XP_007766183.1">
    <property type="nucleotide sequence ID" value="XM_007767993.1"/>
</dbReference>
<reference evidence="4" key="1">
    <citation type="journal article" date="2012" name="Science">
        <title>The Paleozoic origin of enzymatic lignin decomposition reconstructed from 31 fungal genomes.</title>
        <authorList>
            <person name="Floudas D."/>
            <person name="Binder M."/>
            <person name="Riley R."/>
            <person name="Barry K."/>
            <person name="Blanchette R.A."/>
            <person name="Henrissat B."/>
            <person name="Martinez A.T."/>
            <person name="Otillar R."/>
            <person name="Spatafora J.W."/>
            <person name="Yadav J.S."/>
            <person name="Aerts A."/>
            <person name="Benoit I."/>
            <person name="Boyd A."/>
            <person name="Carlson A."/>
            <person name="Copeland A."/>
            <person name="Coutinho P.M."/>
            <person name="de Vries R.P."/>
            <person name="Ferreira P."/>
            <person name="Findley K."/>
            <person name="Foster B."/>
            <person name="Gaskell J."/>
            <person name="Glotzer D."/>
            <person name="Gorecki P."/>
            <person name="Heitman J."/>
            <person name="Hesse C."/>
            <person name="Hori C."/>
            <person name="Igarashi K."/>
            <person name="Jurgens J.A."/>
            <person name="Kallen N."/>
            <person name="Kersten P."/>
            <person name="Kohler A."/>
            <person name="Kuees U."/>
            <person name="Kumar T.K.A."/>
            <person name="Kuo A."/>
            <person name="LaButti K."/>
            <person name="Larrondo L.F."/>
            <person name="Lindquist E."/>
            <person name="Ling A."/>
            <person name="Lombard V."/>
            <person name="Lucas S."/>
            <person name="Lundell T."/>
            <person name="Martin R."/>
            <person name="McLaughlin D.J."/>
            <person name="Morgenstern I."/>
            <person name="Morin E."/>
            <person name="Murat C."/>
            <person name="Nagy L.G."/>
            <person name="Nolan M."/>
            <person name="Ohm R.A."/>
            <person name="Patyshakuliyeva A."/>
            <person name="Rokas A."/>
            <person name="Ruiz-Duenas F.J."/>
            <person name="Sabat G."/>
            <person name="Salamov A."/>
            <person name="Samejima M."/>
            <person name="Schmutz J."/>
            <person name="Slot J.C."/>
            <person name="St John F."/>
            <person name="Stenlid J."/>
            <person name="Sun H."/>
            <person name="Sun S."/>
            <person name="Syed K."/>
            <person name="Tsang A."/>
            <person name="Wiebenga A."/>
            <person name="Young D."/>
            <person name="Pisabarro A."/>
            <person name="Eastwood D.C."/>
            <person name="Martin F."/>
            <person name="Cullen D."/>
            <person name="Grigoriev I.V."/>
            <person name="Hibbett D.S."/>
        </authorList>
    </citation>
    <scope>NUCLEOTIDE SEQUENCE [LARGE SCALE GENOMIC DNA]</scope>
    <source>
        <strain evidence="4">RWD-64-598 SS2</strain>
    </source>
</reference>
<dbReference type="InterPro" id="IPR036047">
    <property type="entry name" value="F-box-like_dom_sf"/>
</dbReference>
<dbReference type="EMBL" id="JH711575">
    <property type="protein sequence ID" value="EIW84502.1"/>
    <property type="molecule type" value="Genomic_DNA"/>
</dbReference>
<dbReference type="AlphaFoldDB" id="A0A5M3MZC8"/>
<dbReference type="InterPro" id="IPR032675">
    <property type="entry name" value="LRR_dom_sf"/>
</dbReference>
<organism evidence="3 4">
    <name type="scientific">Coniophora puteana (strain RWD-64-598)</name>
    <name type="common">Brown rot fungus</name>
    <dbReference type="NCBI Taxonomy" id="741705"/>
    <lineage>
        <taxon>Eukaryota</taxon>
        <taxon>Fungi</taxon>
        <taxon>Dikarya</taxon>
        <taxon>Basidiomycota</taxon>
        <taxon>Agaricomycotina</taxon>
        <taxon>Agaricomycetes</taxon>
        <taxon>Agaricomycetidae</taxon>
        <taxon>Boletales</taxon>
        <taxon>Coniophorineae</taxon>
        <taxon>Coniophoraceae</taxon>
        <taxon>Coniophora</taxon>
    </lineage>
</organism>
<evidence type="ECO:0000313" key="4">
    <source>
        <dbReference type="Proteomes" id="UP000053558"/>
    </source>
</evidence>
<protein>
    <recommendedName>
        <fullName evidence="2">F-box domain-containing protein</fullName>
    </recommendedName>
</protein>
<dbReference type="KEGG" id="cput:CONPUDRAFT_163605"/>
<proteinExistence type="predicted"/>
<keyword evidence="1" id="KW-0175">Coiled coil</keyword>
<dbReference type="OrthoDB" id="3051796at2759"/>
<feature type="domain" description="F-box" evidence="2">
    <location>
        <begin position="130"/>
        <end position="188"/>
    </location>
</feature>
<dbReference type="SUPFAM" id="SSF81383">
    <property type="entry name" value="F-box domain"/>
    <property type="match status" value="1"/>
</dbReference>
<evidence type="ECO:0000313" key="3">
    <source>
        <dbReference type="EMBL" id="EIW84502.1"/>
    </source>
</evidence>
<dbReference type="GeneID" id="19204949"/>
<dbReference type="Pfam" id="PF12937">
    <property type="entry name" value="F-box-like"/>
    <property type="match status" value="1"/>
</dbReference>
<dbReference type="Proteomes" id="UP000053558">
    <property type="component" value="Unassembled WGS sequence"/>
</dbReference>
<gene>
    <name evidence="3" type="ORF">CONPUDRAFT_163605</name>
</gene>
<name>A0A5M3MZC8_CONPW</name>
<evidence type="ECO:0000256" key="1">
    <source>
        <dbReference type="SAM" id="Coils"/>
    </source>
</evidence>
<accession>A0A5M3MZC8</accession>
<comment type="caution">
    <text evidence="3">The sequence shown here is derived from an EMBL/GenBank/DDBJ whole genome shotgun (WGS) entry which is preliminary data.</text>
</comment>
<keyword evidence="4" id="KW-1185">Reference proteome</keyword>
<dbReference type="InterPro" id="IPR001810">
    <property type="entry name" value="F-box_dom"/>
</dbReference>
<evidence type="ECO:0000259" key="2">
    <source>
        <dbReference type="Pfam" id="PF12937"/>
    </source>
</evidence>
<sequence length="488" mass="54966">MSRLDSPCLWREKRCKALIFAPDLTRTMLMDTYEETPTPKIQSSLHQISKALPHLAANVSNIVNSPLAAFAETNYSASTAQQVAEVSSALSNVSLMIQDIESISQELDRLKKDLKAAATNQSRLVSAVLRVPIEILANIFVLSLLQRHHIHAFYPILRVEALPSAALNVAQVCRKWRHIALNTPHLWNIIKVTPGGHTPILSSLISLPKDLLGRSASLPVVVELRIGGALIEEDEDFNRLPGNPEYDGVQCVDVETAKYVDCGPIFQWLSQFRCITHLTFKQVLFADISPNSTASLDHLTHLHLHLRQKLDATMFIKSRTWQNMKSLTMMVWNDLDDEILQSIFLHAPDLEELFVLAQACTLSEHQRSISSPKLRLFSLTTYVDSFSEESTPSIVSILTFPALSDLVLPTPEDGDINQVRRFLARSQCRLNSLTFTNMSGRDDVGGLIRQEAAKVQQEFPIRAIEFADGLHKTRLYCETRDRWYSYDI</sequence>